<dbReference type="AlphaFoldDB" id="A0A7S7AH26"/>
<sequence>MNAEQIIQSWHKPALHTLGSLLSVRKANLRKINRPESNAMVLQQEFIESLMNYHRISLWQASEIAASLIRAQRVAKYGRFLQIKNEGGKQ</sequence>
<accession>A0A7S7AH26</accession>
<evidence type="ECO:0000313" key="2">
    <source>
        <dbReference type="Proteomes" id="UP000593966"/>
    </source>
</evidence>
<proteinExistence type="predicted"/>
<dbReference type="EMBL" id="CP048659">
    <property type="protein sequence ID" value="QOW45516.1"/>
    <property type="molecule type" value="Genomic_DNA"/>
</dbReference>
<keyword evidence="2" id="KW-1185">Reference proteome</keyword>
<dbReference type="RefSeq" id="WP_180044813.1">
    <property type="nucleotide sequence ID" value="NZ_CP048659.1"/>
</dbReference>
<name>A0A7S7AH26_9GAMM</name>
<reference evidence="1 2" key="1">
    <citation type="submission" date="2020-02" db="EMBL/GenBank/DDBJ databases">
        <title>Tigecycline-resistant Acinetobacter species from pigs and migratory birds.</title>
        <authorList>
            <person name="Chen C."/>
            <person name="Sun J."/>
            <person name="Liao X.-P."/>
            <person name="Liu Y.-H."/>
        </authorList>
    </citation>
    <scope>NUCLEOTIDE SEQUENCE [LARGE SCALE GENOMIC DNA]</scope>
    <source>
        <strain evidence="1 2">YH12207_T</strain>
    </source>
</reference>
<protein>
    <submittedName>
        <fullName evidence="1">Uncharacterized protein</fullName>
    </submittedName>
</protein>
<organism evidence="1 2">
    <name type="scientific">Acinetobacter piscicola</name>
    <dbReference type="NCBI Taxonomy" id="2006115"/>
    <lineage>
        <taxon>Bacteria</taxon>
        <taxon>Pseudomonadati</taxon>
        <taxon>Pseudomonadota</taxon>
        <taxon>Gammaproteobacteria</taxon>
        <taxon>Moraxellales</taxon>
        <taxon>Moraxellaceae</taxon>
        <taxon>Acinetobacter</taxon>
    </lineage>
</organism>
<gene>
    <name evidence="1" type="ORF">G0028_06155</name>
</gene>
<dbReference type="Proteomes" id="UP000593966">
    <property type="component" value="Chromosome"/>
</dbReference>
<evidence type="ECO:0000313" key="1">
    <source>
        <dbReference type="EMBL" id="QOW45516.1"/>
    </source>
</evidence>